<dbReference type="EMBL" id="GBXM01014966">
    <property type="protein sequence ID" value="JAH93611.1"/>
    <property type="molecule type" value="Transcribed_RNA"/>
</dbReference>
<protein>
    <submittedName>
        <fullName evidence="1">Uncharacterized protein</fullName>
    </submittedName>
</protein>
<reference evidence="1" key="1">
    <citation type="submission" date="2014-11" db="EMBL/GenBank/DDBJ databases">
        <authorList>
            <person name="Amaro Gonzalez C."/>
        </authorList>
    </citation>
    <scope>NUCLEOTIDE SEQUENCE</scope>
</reference>
<name>A0A0E9WTJ7_ANGAN</name>
<evidence type="ECO:0000313" key="1">
    <source>
        <dbReference type="EMBL" id="JAH93611.1"/>
    </source>
</evidence>
<organism evidence="1">
    <name type="scientific">Anguilla anguilla</name>
    <name type="common">European freshwater eel</name>
    <name type="synonym">Muraena anguilla</name>
    <dbReference type="NCBI Taxonomy" id="7936"/>
    <lineage>
        <taxon>Eukaryota</taxon>
        <taxon>Metazoa</taxon>
        <taxon>Chordata</taxon>
        <taxon>Craniata</taxon>
        <taxon>Vertebrata</taxon>
        <taxon>Euteleostomi</taxon>
        <taxon>Actinopterygii</taxon>
        <taxon>Neopterygii</taxon>
        <taxon>Teleostei</taxon>
        <taxon>Anguilliformes</taxon>
        <taxon>Anguillidae</taxon>
        <taxon>Anguilla</taxon>
    </lineage>
</organism>
<reference evidence="1" key="2">
    <citation type="journal article" date="2015" name="Fish Shellfish Immunol.">
        <title>Early steps in the European eel (Anguilla anguilla)-Vibrio vulnificus interaction in the gills: Role of the RtxA13 toxin.</title>
        <authorList>
            <person name="Callol A."/>
            <person name="Pajuelo D."/>
            <person name="Ebbesson L."/>
            <person name="Teles M."/>
            <person name="MacKenzie S."/>
            <person name="Amaro C."/>
        </authorList>
    </citation>
    <scope>NUCLEOTIDE SEQUENCE</scope>
</reference>
<accession>A0A0E9WTJ7</accession>
<sequence length="53" mass="6189">MYLMSLQLCRSSTAFHSMTFKTFDFINSIMSRTSPPQFVHLTGDTYLNCMKMK</sequence>
<dbReference type="AlphaFoldDB" id="A0A0E9WTJ7"/>
<proteinExistence type="predicted"/>